<keyword evidence="7 8" id="KW-0472">Membrane</keyword>
<evidence type="ECO:0000313" key="11">
    <source>
        <dbReference type="Proteomes" id="UP000502756"/>
    </source>
</evidence>
<gene>
    <name evidence="10" type="ORF">HNV11_18040</name>
</gene>
<evidence type="ECO:0000256" key="1">
    <source>
        <dbReference type="ARBA" id="ARBA00004651"/>
    </source>
</evidence>
<dbReference type="EMBL" id="CP053435">
    <property type="protein sequence ID" value="QJW91141.1"/>
    <property type="molecule type" value="Genomic_DNA"/>
</dbReference>
<dbReference type="InterPro" id="IPR050297">
    <property type="entry name" value="LipidA_mod_glycosyltrf_83"/>
</dbReference>
<evidence type="ECO:0000256" key="8">
    <source>
        <dbReference type="SAM" id="Phobius"/>
    </source>
</evidence>
<dbReference type="PANTHER" id="PTHR33908:SF11">
    <property type="entry name" value="MEMBRANE PROTEIN"/>
    <property type="match status" value="1"/>
</dbReference>
<proteinExistence type="predicted"/>
<dbReference type="PANTHER" id="PTHR33908">
    <property type="entry name" value="MANNOSYLTRANSFERASE YKCB-RELATED"/>
    <property type="match status" value="1"/>
</dbReference>
<evidence type="ECO:0000256" key="3">
    <source>
        <dbReference type="ARBA" id="ARBA00022676"/>
    </source>
</evidence>
<dbReference type="GO" id="GO:0009103">
    <property type="term" value="P:lipopolysaccharide biosynthetic process"/>
    <property type="evidence" value="ECO:0007669"/>
    <property type="project" value="UniProtKB-ARBA"/>
</dbReference>
<evidence type="ECO:0000256" key="6">
    <source>
        <dbReference type="ARBA" id="ARBA00022989"/>
    </source>
</evidence>
<feature type="transmembrane region" description="Helical" evidence="8">
    <location>
        <begin position="256"/>
        <end position="281"/>
    </location>
</feature>
<evidence type="ECO:0000256" key="5">
    <source>
        <dbReference type="ARBA" id="ARBA00022692"/>
    </source>
</evidence>
<keyword evidence="4 10" id="KW-0808">Transferase</keyword>
<feature type="transmembrane region" description="Helical" evidence="8">
    <location>
        <begin position="208"/>
        <end position="225"/>
    </location>
</feature>
<evidence type="ECO:0000313" key="10">
    <source>
        <dbReference type="EMBL" id="QJW91141.1"/>
    </source>
</evidence>
<feature type="domain" description="Glycosyltransferase RgtA/B/C/D-like" evidence="9">
    <location>
        <begin position="157"/>
        <end position="288"/>
    </location>
</feature>
<feature type="transmembrane region" description="Helical" evidence="8">
    <location>
        <begin position="437"/>
        <end position="456"/>
    </location>
</feature>
<sequence>MQLLLPPIVFGSLWFIQASRYRQKKAEAPVRSGLLTASLLWVTLLIGLTEALSYGARLNASVLGWAWTVAAVSCVGWAGFEWERTGGPIIRRFRVNGPERVWLAAVAGISTFTLVTALVYPPNNFDSLAYHLGRISHWMQQQSVRPFATHLERELYQPPLSEWIMLHTMLLSGSDAFVNLVQWSSGLGCLAALSLLSRQLGGNRTTQVATVFVAATIPMVILQSSSTQNDVIVSFFLITLVVYLLRYYQLQQTVDLIWAGLALGCAFLTKGTAYLFAAPILLTWGLLEIARLMKPGFLRPLIRLTGASMLILGLGLLLNASHFSRNLRVYNNPLANSEEQSRYTNELFTPAALLSNVSRNLALHCQVPLASWVAQHSVETLHDWLELPANDSRTTYGGTIFDLPMLGNNEDNAANALHLLWLTGCVIWLSRTPDRRSFRLLAVLVFGIFLLFCAYLKWQPWHSRLHTTLFLLASPIGGLGLAAAVRHRPVVGRYVAAALVVSGVCFALTNPTRPLLTLPPLTQPVSFLNSRSDNYFVNDRNLLPFQRSITTFLNQQPDDSLRVGLLLGENDWDYIWYQPLKPSIRCYHIRVRTPSRKLDTQPPVNYIVSTQTLADTLIYNQQVFGRMSPKQDKLSQWPALFAPRRIR</sequence>
<keyword evidence="5 8" id="KW-0812">Transmembrane</keyword>
<evidence type="ECO:0000259" key="9">
    <source>
        <dbReference type="Pfam" id="PF13231"/>
    </source>
</evidence>
<dbReference type="GO" id="GO:0005886">
    <property type="term" value="C:plasma membrane"/>
    <property type="evidence" value="ECO:0007669"/>
    <property type="project" value="UniProtKB-SubCell"/>
</dbReference>
<feature type="transmembrane region" description="Helical" evidence="8">
    <location>
        <begin position="468"/>
        <end position="485"/>
    </location>
</feature>
<comment type="subcellular location">
    <subcellularLocation>
        <location evidence="1">Cell membrane</location>
        <topology evidence="1">Multi-pass membrane protein</topology>
    </subcellularLocation>
</comment>
<keyword evidence="3" id="KW-0328">Glycosyltransferase</keyword>
<dbReference type="InterPro" id="IPR038731">
    <property type="entry name" value="RgtA/B/C-like"/>
</dbReference>
<keyword evidence="6 8" id="KW-1133">Transmembrane helix</keyword>
<reference evidence="10 11" key="1">
    <citation type="submission" date="2020-05" db="EMBL/GenBank/DDBJ databases">
        <title>Genome sequencing of Spirosoma sp. TS118.</title>
        <authorList>
            <person name="Lee J.-H."/>
            <person name="Jeong S."/>
            <person name="Zhao L."/>
            <person name="Jung J.-H."/>
            <person name="Kim M.-K."/>
            <person name="Lim S."/>
        </authorList>
    </citation>
    <scope>NUCLEOTIDE SEQUENCE [LARGE SCALE GENOMIC DNA]</scope>
    <source>
        <strain evidence="10 11">TS118</strain>
    </source>
</reference>
<evidence type="ECO:0000256" key="2">
    <source>
        <dbReference type="ARBA" id="ARBA00022475"/>
    </source>
</evidence>
<accession>A0A6M5YD05</accession>
<name>A0A6M5YD05_9BACT</name>
<dbReference type="Pfam" id="PF13231">
    <property type="entry name" value="PMT_2"/>
    <property type="match status" value="1"/>
</dbReference>
<organism evidence="10 11">
    <name type="scientific">Spirosoma taeanense</name>
    <dbReference type="NCBI Taxonomy" id="2735870"/>
    <lineage>
        <taxon>Bacteria</taxon>
        <taxon>Pseudomonadati</taxon>
        <taxon>Bacteroidota</taxon>
        <taxon>Cytophagia</taxon>
        <taxon>Cytophagales</taxon>
        <taxon>Cytophagaceae</taxon>
        <taxon>Spirosoma</taxon>
    </lineage>
</organism>
<dbReference type="Proteomes" id="UP000502756">
    <property type="component" value="Chromosome"/>
</dbReference>
<feature type="transmembrane region" description="Helical" evidence="8">
    <location>
        <begin position="62"/>
        <end position="80"/>
    </location>
</feature>
<dbReference type="KEGG" id="stae:HNV11_18040"/>
<keyword evidence="11" id="KW-1185">Reference proteome</keyword>
<keyword evidence="2" id="KW-1003">Cell membrane</keyword>
<feature type="transmembrane region" description="Helical" evidence="8">
    <location>
        <begin position="176"/>
        <end position="196"/>
    </location>
</feature>
<dbReference type="RefSeq" id="WP_171740987.1">
    <property type="nucleotide sequence ID" value="NZ_CP053435.1"/>
</dbReference>
<feature type="transmembrane region" description="Helical" evidence="8">
    <location>
        <begin position="491"/>
        <end position="509"/>
    </location>
</feature>
<protein>
    <submittedName>
        <fullName evidence="10">Phospholipid carrier-dependent glycosyltransferase</fullName>
    </submittedName>
</protein>
<feature type="transmembrane region" description="Helical" evidence="8">
    <location>
        <begin position="231"/>
        <end position="249"/>
    </location>
</feature>
<feature type="transmembrane region" description="Helical" evidence="8">
    <location>
        <begin position="32"/>
        <end position="56"/>
    </location>
</feature>
<feature type="transmembrane region" description="Helical" evidence="8">
    <location>
        <begin position="301"/>
        <end position="320"/>
    </location>
</feature>
<evidence type="ECO:0000256" key="7">
    <source>
        <dbReference type="ARBA" id="ARBA00023136"/>
    </source>
</evidence>
<evidence type="ECO:0000256" key="4">
    <source>
        <dbReference type="ARBA" id="ARBA00022679"/>
    </source>
</evidence>
<dbReference type="GO" id="GO:0016763">
    <property type="term" value="F:pentosyltransferase activity"/>
    <property type="evidence" value="ECO:0007669"/>
    <property type="project" value="TreeGrafter"/>
</dbReference>
<dbReference type="AlphaFoldDB" id="A0A6M5YD05"/>
<feature type="transmembrane region" description="Helical" evidence="8">
    <location>
        <begin position="101"/>
        <end position="120"/>
    </location>
</feature>